<keyword evidence="4" id="KW-0812">Transmembrane</keyword>
<dbReference type="Pfam" id="PF17853">
    <property type="entry name" value="GGDEF_2"/>
    <property type="match status" value="1"/>
</dbReference>
<feature type="domain" description="HTH araC/xylS-type" evidence="5">
    <location>
        <begin position="651"/>
        <end position="750"/>
    </location>
</feature>
<evidence type="ECO:0000256" key="2">
    <source>
        <dbReference type="ARBA" id="ARBA00023125"/>
    </source>
</evidence>
<dbReference type="SUPFAM" id="SSF46689">
    <property type="entry name" value="Homeodomain-like"/>
    <property type="match status" value="2"/>
</dbReference>
<reference evidence="6 7" key="1">
    <citation type="submission" date="2018-09" db="EMBL/GenBank/DDBJ databases">
        <title>Genome Sequence of Paenibacillus lautus Strain E7593-69, Azo Dye-Degrading Bacteria, Isolated from Commercial Tattoo Inks.</title>
        <authorList>
            <person name="Nho S.W."/>
            <person name="Kim S.-J."/>
            <person name="Kweon O."/>
            <person name="Cerniglia C.E."/>
        </authorList>
    </citation>
    <scope>NUCLEOTIDE SEQUENCE [LARGE SCALE GENOMIC DNA]</scope>
    <source>
        <strain evidence="6 7">E7593-69</strain>
    </source>
</reference>
<keyword evidence="2" id="KW-0238">DNA-binding</keyword>
<name>A0A385TMI8_PAELA</name>
<keyword evidence="4" id="KW-1133">Transmembrane helix</keyword>
<evidence type="ECO:0000313" key="6">
    <source>
        <dbReference type="EMBL" id="AYB44248.1"/>
    </source>
</evidence>
<dbReference type="PANTHER" id="PTHR43280">
    <property type="entry name" value="ARAC-FAMILY TRANSCRIPTIONAL REGULATOR"/>
    <property type="match status" value="1"/>
</dbReference>
<evidence type="ECO:0000256" key="4">
    <source>
        <dbReference type="SAM" id="Phobius"/>
    </source>
</evidence>
<evidence type="ECO:0000313" key="7">
    <source>
        <dbReference type="Proteomes" id="UP000266552"/>
    </source>
</evidence>
<dbReference type="InterPro" id="IPR009057">
    <property type="entry name" value="Homeodomain-like_sf"/>
</dbReference>
<dbReference type="Proteomes" id="UP000266552">
    <property type="component" value="Chromosome"/>
</dbReference>
<gene>
    <name evidence="6" type="ORF">D5F53_13520</name>
</gene>
<sequence length="755" mass="86872">MALRRFNSRLLYKYVLSYAVILLLPVMMVGFFVYQYFIQLLEEEVTRSNLNLLSQVKENVDTKMTELHNIAFHISGNPRLTPYQVTKNPFTELDTISQLRNYVSANTFISNFLLYFHGHNKVYSPYSTYDAAGFTDKIYRFEEWDPEQFQRDINAAFLPYVRASENVRTATGGLERYISYIMPIGPNQSDSFGTVVYLINENRFKELIKKKFEETRGNTLILDEKGELITSSRLMDPGEADLLLSQLHADGRERSTLRFEGRTYFVFQDKSDKFGWTYMTLVDKDTVMQKVEDAKNHTFYALLLLLLIGSILIFFATHMNYKPIRMLKRLADSKVSTPPGSKLGEIESIRSALDVMSENNEELNRRIEGSRPALQYYLILNLLKGAYQCKGDLQGKGELPGIHLESRYFTVMVILFAKNHGILSLAGLPDEWREAFPPHTEIFGIEGLETEQLILVMGTDETVEAMEEHLMSMHEYLSRMLGTDITIGVGNSYTQIGELGKSYIEACGALNYRLIKGKGNLILFREAVSGSEMNRYAYSKSQWNQLKEYIYQSDIPGIEAFLRQLTDRIRQEQLPLFMVKCICFDLINVILAILEEMELDEVTQAERYPDVVRLTEFETVDELIDLVKEISADIRHILNARKESGNREPMEKMKAYIETHYGSTQFSVQNLAEELGMSASYLSRYFKEQTGVTISHYVNRLRMEKAKELLKDGEGSLQAVVDQIGYGSVSGFIRKFKEQEGMTPGDYRSMKNKYL</sequence>
<keyword evidence="1" id="KW-0805">Transcription regulation</keyword>
<dbReference type="GO" id="GO:0003700">
    <property type="term" value="F:DNA-binding transcription factor activity"/>
    <property type="evidence" value="ECO:0007669"/>
    <property type="project" value="InterPro"/>
</dbReference>
<keyword evidence="3" id="KW-0804">Transcription</keyword>
<keyword evidence="4" id="KW-0472">Membrane</keyword>
<protein>
    <submittedName>
        <fullName evidence="6">AraC family transcriptional regulator</fullName>
    </submittedName>
</protein>
<dbReference type="InterPro" id="IPR018060">
    <property type="entry name" value="HTH_AraC"/>
</dbReference>
<dbReference type="EMBL" id="CP032412">
    <property type="protein sequence ID" value="AYB44248.1"/>
    <property type="molecule type" value="Genomic_DNA"/>
</dbReference>
<dbReference type="Gene3D" id="1.10.10.60">
    <property type="entry name" value="Homeodomain-like"/>
    <property type="match status" value="2"/>
</dbReference>
<dbReference type="SMART" id="SM00342">
    <property type="entry name" value="HTH_ARAC"/>
    <property type="match status" value="1"/>
</dbReference>
<proteinExistence type="predicted"/>
<evidence type="ECO:0000256" key="1">
    <source>
        <dbReference type="ARBA" id="ARBA00023015"/>
    </source>
</evidence>
<accession>A0A385TMI8</accession>
<evidence type="ECO:0000256" key="3">
    <source>
        <dbReference type="ARBA" id="ARBA00023163"/>
    </source>
</evidence>
<dbReference type="Pfam" id="PF12833">
    <property type="entry name" value="HTH_18"/>
    <property type="match status" value="1"/>
</dbReference>
<dbReference type="PROSITE" id="PS01124">
    <property type="entry name" value="HTH_ARAC_FAMILY_2"/>
    <property type="match status" value="1"/>
</dbReference>
<evidence type="ECO:0000259" key="5">
    <source>
        <dbReference type="PROSITE" id="PS01124"/>
    </source>
</evidence>
<feature type="transmembrane region" description="Helical" evidence="4">
    <location>
        <begin position="12"/>
        <end position="37"/>
    </location>
</feature>
<feature type="transmembrane region" description="Helical" evidence="4">
    <location>
        <begin position="299"/>
        <end position="321"/>
    </location>
</feature>
<dbReference type="RefSeq" id="WP_119848149.1">
    <property type="nucleotide sequence ID" value="NZ_CP032412.1"/>
</dbReference>
<organism evidence="6 7">
    <name type="scientific">Paenibacillus lautus</name>
    <name type="common">Bacillus lautus</name>
    <dbReference type="NCBI Taxonomy" id="1401"/>
    <lineage>
        <taxon>Bacteria</taxon>
        <taxon>Bacillati</taxon>
        <taxon>Bacillota</taxon>
        <taxon>Bacilli</taxon>
        <taxon>Bacillales</taxon>
        <taxon>Paenibacillaceae</taxon>
        <taxon>Paenibacillus</taxon>
    </lineage>
</organism>
<dbReference type="InterPro" id="IPR041522">
    <property type="entry name" value="CdaR_GGDEF"/>
</dbReference>
<dbReference type="AlphaFoldDB" id="A0A385TMI8"/>
<dbReference type="GO" id="GO:0043565">
    <property type="term" value="F:sequence-specific DNA binding"/>
    <property type="evidence" value="ECO:0007669"/>
    <property type="project" value="InterPro"/>
</dbReference>
<dbReference type="KEGG" id="plw:D5F53_13520"/>
<keyword evidence="7" id="KW-1185">Reference proteome</keyword>
<dbReference type="PANTHER" id="PTHR43280:SF28">
    <property type="entry name" value="HTH-TYPE TRANSCRIPTIONAL ACTIVATOR RHAS"/>
    <property type="match status" value="1"/>
</dbReference>